<feature type="binding site" evidence="11">
    <location>
        <begin position="337"/>
        <end position="339"/>
    </location>
    <ligand>
        <name>IMP</name>
        <dbReference type="ChEBI" id="CHEBI:58053"/>
    </ligand>
</feature>
<keyword evidence="5 11" id="KW-0658">Purine biosynthesis</keyword>
<feature type="active site" description="Proton acceptor" evidence="11">
    <location>
        <position position="402"/>
    </location>
</feature>
<evidence type="ECO:0000256" key="10">
    <source>
        <dbReference type="ARBA" id="ARBA00048028"/>
    </source>
</evidence>
<feature type="binding site" evidence="11">
    <location>
        <begin position="297"/>
        <end position="299"/>
    </location>
    <ligand>
        <name>NAD(+)</name>
        <dbReference type="ChEBI" id="CHEBI:57540"/>
    </ligand>
</feature>
<evidence type="ECO:0000256" key="13">
    <source>
        <dbReference type="RuleBase" id="RU003927"/>
    </source>
</evidence>
<evidence type="ECO:0000313" key="16">
    <source>
        <dbReference type="EMBL" id="MFC4362790.1"/>
    </source>
</evidence>
<keyword evidence="17" id="KW-1185">Reference proteome</keyword>
<dbReference type="InterPro" id="IPR013785">
    <property type="entry name" value="Aldolase_TIM"/>
</dbReference>
<dbReference type="SMART" id="SM00116">
    <property type="entry name" value="CBS"/>
    <property type="match status" value="2"/>
</dbReference>
<dbReference type="PANTHER" id="PTHR11911">
    <property type="entry name" value="INOSINE-5-MONOPHOSPHATE DEHYDROGENASE RELATED"/>
    <property type="match status" value="1"/>
</dbReference>
<feature type="binding site" evidence="11">
    <location>
        <position position="247"/>
    </location>
    <ligand>
        <name>NAD(+)</name>
        <dbReference type="ChEBI" id="CHEBI:57540"/>
    </ligand>
</feature>
<dbReference type="PROSITE" id="PS51371">
    <property type="entry name" value="CBS"/>
    <property type="match status" value="2"/>
</dbReference>
<feature type="binding site" evidence="11">
    <location>
        <position position="472"/>
    </location>
    <ligand>
        <name>K(+)</name>
        <dbReference type="ChEBI" id="CHEBI:29103"/>
        <note>ligand shared between two tetrameric partners</note>
    </ligand>
</feature>
<gene>
    <name evidence="11 16" type="primary">guaB</name>
    <name evidence="16" type="ORF">ACFOX3_10775</name>
</gene>
<feature type="binding site" evidence="11">
    <location>
        <begin position="360"/>
        <end position="361"/>
    </location>
    <ligand>
        <name>IMP</name>
        <dbReference type="ChEBI" id="CHEBI:58053"/>
    </ligand>
</feature>
<comment type="function">
    <text evidence="11">Catalyzes the conversion of inosine 5'-phosphate (IMP) to xanthosine 5'-phosphate (XMP), the first committed and rate-limiting step in the de novo synthesis of guanine nucleotides, and therefore plays an important role in the regulation of cell growth.</text>
</comment>
<comment type="similarity">
    <text evidence="2 11 13">Belongs to the IMPDH/GMPR family.</text>
</comment>
<dbReference type="EMBL" id="JBHSCX010000010">
    <property type="protein sequence ID" value="MFC4362790.1"/>
    <property type="molecule type" value="Genomic_DNA"/>
</dbReference>
<dbReference type="HAMAP" id="MF_01964">
    <property type="entry name" value="IMPDH"/>
    <property type="match status" value="1"/>
</dbReference>
<dbReference type="Pfam" id="PF00571">
    <property type="entry name" value="CBS"/>
    <property type="match status" value="2"/>
</dbReference>
<comment type="catalytic activity">
    <reaction evidence="10 11 14">
        <text>IMP + NAD(+) + H2O = XMP + NADH + H(+)</text>
        <dbReference type="Rhea" id="RHEA:11708"/>
        <dbReference type="ChEBI" id="CHEBI:15377"/>
        <dbReference type="ChEBI" id="CHEBI:15378"/>
        <dbReference type="ChEBI" id="CHEBI:57464"/>
        <dbReference type="ChEBI" id="CHEBI:57540"/>
        <dbReference type="ChEBI" id="CHEBI:57945"/>
        <dbReference type="ChEBI" id="CHEBI:58053"/>
        <dbReference type="EC" id="1.1.1.205"/>
    </reaction>
</comment>
<feature type="binding site" description="in other chain" evidence="11">
    <location>
        <position position="304"/>
    </location>
    <ligand>
        <name>K(+)</name>
        <dbReference type="ChEBI" id="CHEBI:29103"/>
        <note>ligand shared between two tetrameric partners</note>
    </ligand>
</feature>
<feature type="binding site" evidence="11">
    <location>
        <position position="473"/>
    </location>
    <ligand>
        <name>K(+)</name>
        <dbReference type="ChEBI" id="CHEBI:29103"/>
        <note>ligand shared between two tetrameric partners</note>
    </ligand>
</feature>
<keyword evidence="3 11" id="KW-0479">Metal-binding</keyword>
<keyword evidence="6 11" id="KW-0630">Potassium</keyword>
<dbReference type="SUPFAM" id="SSF51412">
    <property type="entry name" value="Inosine monophosphate dehydrogenase (IMPDH)"/>
    <property type="match status" value="1"/>
</dbReference>
<feature type="domain" description="CBS" evidence="15">
    <location>
        <begin position="93"/>
        <end position="148"/>
    </location>
</feature>
<proteinExistence type="inferred from homology"/>
<dbReference type="RefSeq" id="WP_290262105.1">
    <property type="nucleotide sequence ID" value="NZ_JAUFQG010000004.1"/>
</dbReference>
<evidence type="ECO:0000256" key="3">
    <source>
        <dbReference type="ARBA" id="ARBA00022723"/>
    </source>
</evidence>
<comment type="caution">
    <text evidence="11">Lacks conserved residue(s) required for the propagation of feature annotation.</text>
</comment>
<keyword evidence="8 11" id="KW-0520">NAD</keyword>
<dbReference type="InterPro" id="IPR000644">
    <property type="entry name" value="CBS_dom"/>
</dbReference>
<evidence type="ECO:0000256" key="2">
    <source>
        <dbReference type="ARBA" id="ARBA00005502"/>
    </source>
</evidence>
<dbReference type="CDD" id="cd00381">
    <property type="entry name" value="IMPDH"/>
    <property type="match status" value="1"/>
</dbReference>
<evidence type="ECO:0000313" key="17">
    <source>
        <dbReference type="Proteomes" id="UP001595840"/>
    </source>
</evidence>
<evidence type="ECO:0000256" key="5">
    <source>
        <dbReference type="ARBA" id="ARBA00022755"/>
    </source>
</evidence>
<accession>A0ABV8V6D8</accession>
<comment type="caution">
    <text evidence="16">The sequence shown here is derived from an EMBL/GenBank/DDBJ whole genome shotgun (WGS) entry which is preliminary data.</text>
</comment>
<evidence type="ECO:0000256" key="1">
    <source>
        <dbReference type="ARBA" id="ARBA00001958"/>
    </source>
</evidence>
<comment type="subunit">
    <text evidence="11">Homotetramer.</text>
</comment>
<keyword evidence="4 11" id="KW-0332">GMP biosynthesis</keyword>
<comment type="pathway">
    <text evidence="11 14">Purine metabolism; XMP biosynthesis via de novo pathway; XMP from IMP: step 1/1.</text>
</comment>
<dbReference type="Proteomes" id="UP001595840">
    <property type="component" value="Unassembled WGS sequence"/>
</dbReference>
<name>A0ABV8V6D8_9GAMM</name>
<dbReference type="InterPro" id="IPR046342">
    <property type="entry name" value="CBS_dom_sf"/>
</dbReference>
<dbReference type="NCBIfam" id="TIGR01302">
    <property type="entry name" value="IMP_dehydrog"/>
    <property type="match status" value="1"/>
</dbReference>
<feature type="domain" description="CBS" evidence="15">
    <location>
        <begin position="152"/>
        <end position="210"/>
    </location>
</feature>
<dbReference type="PROSITE" id="PS00487">
    <property type="entry name" value="IMP_DH_GMP_RED"/>
    <property type="match status" value="1"/>
</dbReference>
<dbReference type="CDD" id="cd04601">
    <property type="entry name" value="CBS_pair_IMPDH"/>
    <property type="match status" value="1"/>
</dbReference>
<comment type="activity regulation">
    <text evidence="11">Mycophenolic acid (MPA) is a non-competitive inhibitor that prevents formation of the closed enzyme conformation by binding to the same site as the amobile flap. In contrast, mizoribine monophosphate (MZP) is a competitive inhibitor that induces the closed conformation. MPA is a potent inhibitor of mammalian IMPDHs but a poor inhibitor of the bacterial enzymes. MZP is a more potent inhibitor of bacterial IMPDH.</text>
</comment>
<dbReference type="Pfam" id="PF00478">
    <property type="entry name" value="IMPDH"/>
    <property type="match status" value="1"/>
</dbReference>
<dbReference type="EC" id="1.1.1.205" evidence="11 14"/>
<evidence type="ECO:0000256" key="14">
    <source>
        <dbReference type="RuleBase" id="RU003928"/>
    </source>
</evidence>
<comment type="cofactor">
    <cofactor evidence="1 11">
        <name>K(+)</name>
        <dbReference type="ChEBI" id="CHEBI:29103"/>
    </cofactor>
</comment>
<dbReference type="Gene3D" id="3.20.20.70">
    <property type="entry name" value="Aldolase class I"/>
    <property type="match status" value="1"/>
</dbReference>
<dbReference type="InterPro" id="IPR001093">
    <property type="entry name" value="IMP_DH_GMPRt"/>
</dbReference>
<feature type="active site" description="Thioimidate intermediate" evidence="11">
    <location>
        <position position="304"/>
    </location>
</feature>
<sequence>MLRIAQEALTFDDVLLVPGYSDITAKDVSLKTQLTRGIQLNIPLVSAAMDTVTESRLAIAMAQEGGIGIIHKSMSIEQQALEVRKVKKFEAGVVQDPITIDSNATIAELVALTRANNISGVPVLDNGDLVGIVTGRDVRFETNMAAKVASIMTPKDQLVTVKEGEAPEIVRGLLHKHRIEKVLVVNDKFELRGLITVKDISKAENFPSACKDPAGRLRVGASVGTSPDTDDRVKALIEAGVDVLVVDTAHGHSKNVLDRVKRIKTLYPDIQVIGGNIATGAAALALVEAGADGVKVGIGPGSICTTRIVTGVGVPQISAIAGVVEALKDTDIPVIADGGIRYSGDISKAVVAGAHCLMMGSMFAGTEEAPGEVELYQGRTYKSYRGMGSLGAMARTQGSSDRYFQDASQGTEKLVPEGIEGRVPYKGPLSAIVHQMMGGLRSAMGYTGSIDMQTMRTKPEFVRVTSAGMGESHVHDVSITKEAPNYPVGGR</sequence>
<protein>
    <recommendedName>
        <fullName evidence="11 14">Inosine-5'-monophosphate dehydrogenase</fullName>
        <shortName evidence="11">IMP dehydrogenase</shortName>
        <shortName evidence="11">IMPD</shortName>
        <shortName evidence="11">IMPDH</shortName>
        <ecNumber evidence="11 14">1.1.1.205</ecNumber>
    </recommendedName>
</protein>
<evidence type="ECO:0000256" key="9">
    <source>
        <dbReference type="ARBA" id="ARBA00023122"/>
    </source>
</evidence>
<feature type="binding site" evidence="11">
    <location>
        <position position="417"/>
    </location>
    <ligand>
        <name>IMP</name>
        <dbReference type="ChEBI" id="CHEBI:58053"/>
    </ligand>
</feature>
<feature type="binding site" description="in other chain" evidence="11">
    <location>
        <position position="299"/>
    </location>
    <ligand>
        <name>K(+)</name>
        <dbReference type="ChEBI" id="CHEBI:29103"/>
        <note>ligand shared between two tetrameric partners</note>
    </ligand>
</feature>
<reference evidence="17" key="1">
    <citation type="journal article" date="2019" name="Int. J. Syst. Evol. Microbiol.">
        <title>The Global Catalogue of Microorganisms (GCM) 10K type strain sequencing project: providing services to taxonomists for standard genome sequencing and annotation.</title>
        <authorList>
            <consortium name="The Broad Institute Genomics Platform"/>
            <consortium name="The Broad Institute Genome Sequencing Center for Infectious Disease"/>
            <person name="Wu L."/>
            <person name="Ma J."/>
        </authorList>
    </citation>
    <scope>NUCLEOTIDE SEQUENCE [LARGE SCALE GENOMIC DNA]</scope>
    <source>
        <strain evidence="17">CECT 8570</strain>
    </source>
</reference>
<keyword evidence="7 11" id="KW-0560">Oxidoreductase</keyword>
<feature type="binding site" evidence="11">
    <location>
        <position position="302"/>
    </location>
    <ligand>
        <name>IMP</name>
        <dbReference type="ChEBI" id="CHEBI:58053"/>
    </ligand>
</feature>
<dbReference type="GO" id="GO:0003938">
    <property type="term" value="F:IMP dehydrogenase activity"/>
    <property type="evidence" value="ECO:0007669"/>
    <property type="project" value="UniProtKB-EC"/>
</dbReference>
<organism evidence="16 17">
    <name type="scientific">Simiduia curdlanivorans</name>
    <dbReference type="NCBI Taxonomy" id="1492769"/>
    <lineage>
        <taxon>Bacteria</taxon>
        <taxon>Pseudomonadati</taxon>
        <taxon>Pseudomonadota</taxon>
        <taxon>Gammaproteobacteria</taxon>
        <taxon>Cellvibrionales</taxon>
        <taxon>Cellvibrionaceae</taxon>
        <taxon>Simiduia</taxon>
    </lineage>
</organism>
<evidence type="ECO:0000256" key="11">
    <source>
        <dbReference type="HAMAP-Rule" id="MF_01964"/>
    </source>
</evidence>
<evidence type="ECO:0000256" key="8">
    <source>
        <dbReference type="ARBA" id="ARBA00023027"/>
    </source>
</evidence>
<dbReference type="PIRSF" id="PIRSF000130">
    <property type="entry name" value="IMPDH"/>
    <property type="match status" value="1"/>
</dbReference>
<evidence type="ECO:0000256" key="4">
    <source>
        <dbReference type="ARBA" id="ARBA00022749"/>
    </source>
</evidence>
<evidence type="ECO:0000256" key="12">
    <source>
        <dbReference type="PROSITE-ProRule" id="PRU00703"/>
    </source>
</evidence>
<evidence type="ECO:0000256" key="6">
    <source>
        <dbReference type="ARBA" id="ARBA00022958"/>
    </source>
</evidence>
<dbReference type="SUPFAM" id="SSF54631">
    <property type="entry name" value="CBS-domain pair"/>
    <property type="match status" value="1"/>
</dbReference>
<feature type="binding site" evidence="11">
    <location>
        <position position="471"/>
    </location>
    <ligand>
        <name>K(+)</name>
        <dbReference type="ChEBI" id="CHEBI:29103"/>
        <note>ligand shared between two tetrameric partners</note>
    </ligand>
</feature>
<keyword evidence="9 12" id="KW-0129">CBS domain</keyword>
<dbReference type="InterPro" id="IPR015875">
    <property type="entry name" value="IMP_DH/GMP_Rdtase_CS"/>
</dbReference>
<evidence type="ECO:0000259" key="15">
    <source>
        <dbReference type="PROSITE" id="PS51371"/>
    </source>
</evidence>
<feature type="binding site" description="in other chain" evidence="11">
    <location>
        <position position="301"/>
    </location>
    <ligand>
        <name>K(+)</name>
        <dbReference type="ChEBI" id="CHEBI:29103"/>
        <note>ligand shared between two tetrameric partners</note>
    </ligand>
</feature>
<dbReference type="SMART" id="SM01240">
    <property type="entry name" value="IMPDH"/>
    <property type="match status" value="1"/>
</dbReference>
<dbReference type="InterPro" id="IPR005990">
    <property type="entry name" value="IMP_DH"/>
</dbReference>
<dbReference type="PANTHER" id="PTHR11911:SF111">
    <property type="entry name" value="INOSINE-5'-MONOPHOSPHATE DEHYDROGENASE"/>
    <property type="match status" value="1"/>
</dbReference>
<evidence type="ECO:0000256" key="7">
    <source>
        <dbReference type="ARBA" id="ARBA00023002"/>
    </source>
</evidence>
<feature type="binding site" evidence="11">
    <location>
        <begin position="384"/>
        <end position="388"/>
    </location>
    <ligand>
        <name>IMP</name>
        <dbReference type="ChEBI" id="CHEBI:58053"/>
    </ligand>
</feature>